<sequence length="79" mass="8967">MFPQDFLIDNDLLLCYPEMLLNLKISEAENVLQTMIGSIIMMHFKAASPLRILSSTVCCGEYSMRCIVSANCTEMEDRI</sequence>
<protein>
    <submittedName>
        <fullName evidence="1">Uncharacterized protein</fullName>
    </submittedName>
</protein>
<dbReference type="Proteomes" id="UP001331761">
    <property type="component" value="Unassembled WGS sequence"/>
</dbReference>
<evidence type="ECO:0000313" key="2">
    <source>
        <dbReference type="Proteomes" id="UP001331761"/>
    </source>
</evidence>
<dbReference type="AlphaFoldDB" id="A0AAN8IGZ9"/>
<reference evidence="1 2" key="1">
    <citation type="submission" date="2019-10" db="EMBL/GenBank/DDBJ databases">
        <title>Assembly and Annotation for the nematode Trichostrongylus colubriformis.</title>
        <authorList>
            <person name="Martin J."/>
        </authorList>
    </citation>
    <scope>NUCLEOTIDE SEQUENCE [LARGE SCALE GENOMIC DNA]</scope>
    <source>
        <strain evidence="1">G859</strain>
        <tissue evidence="1">Whole worm</tissue>
    </source>
</reference>
<gene>
    <name evidence="1" type="ORF">GCK32_003366</name>
</gene>
<comment type="caution">
    <text evidence="1">The sequence shown here is derived from an EMBL/GenBank/DDBJ whole genome shotgun (WGS) entry which is preliminary data.</text>
</comment>
<keyword evidence="2" id="KW-1185">Reference proteome</keyword>
<evidence type="ECO:0000313" key="1">
    <source>
        <dbReference type="EMBL" id="KAK5974444.1"/>
    </source>
</evidence>
<organism evidence="1 2">
    <name type="scientific">Trichostrongylus colubriformis</name>
    <name type="common">Black scour worm</name>
    <dbReference type="NCBI Taxonomy" id="6319"/>
    <lineage>
        <taxon>Eukaryota</taxon>
        <taxon>Metazoa</taxon>
        <taxon>Ecdysozoa</taxon>
        <taxon>Nematoda</taxon>
        <taxon>Chromadorea</taxon>
        <taxon>Rhabditida</taxon>
        <taxon>Rhabditina</taxon>
        <taxon>Rhabditomorpha</taxon>
        <taxon>Strongyloidea</taxon>
        <taxon>Trichostrongylidae</taxon>
        <taxon>Trichostrongylus</taxon>
    </lineage>
</organism>
<dbReference type="EMBL" id="WIXE01014227">
    <property type="protein sequence ID" value="KAK5974444.1"/>
    <property type="molecule type" value="Genomic_DNA"/>
</dbReference>
<accession>A0AAN8IGZ9</accession>
<name>A0AAN8IGZ9_TRICO</name>
<proteinExistence type="predicted"/>